<keyword evidence="2" id="KW-1185">Reference proteome</keyword>
<dbReference type="InterPro" id="IPR037175">
    <property type="entry name" value="KFase_sf"/>
</dbReference>
<dbReference type="EMBL" id="JBHSOW010000006">
    <property type="protein sequence ID" value="MFC5647717.1"/>
    <property type="molecule type" value="Genomic_DNA"/>
</dbReference>
<organism evidence="1 2">
    <name type="scientific">Paenibacillus solisilvae</name>
    <dbReference type="NCBI Taxonomy" id="2486751"/>
    <lineage>
        <taxon>Bacteria</taxon>
        <taxon>Bacillati</taxon>
        <taxon>Bacillota</taxon>
        <taxon>Bacilli</taxon>
        <taxon>Bacillales</taxon>
        <taxon>Paenibacillaceae</taxon>
        <taxon>Paenibacillus</taxon>
    </lineage>
</organism>
<evidence type="ECO:0000313" key="2">
    <source>
        <dbReference type="Proteomes" id="UP001596047"/>
    </source>
</evidence>
<dbReference type="PANTHER" id="PTHR31118">
    <property type="entry name" value="CYCLASE-LIKE PROTEIN 2"/>
    <property type="match status" value="1"/>
</dbReference>
<reference evidence="2" key="1">
    <citation type="journal article" date="2019" name="Int. J. Syst. Evol. Microbiol.">
        <title>The Global Catalogue of Microorganisms (GCM) 10K type strain sequencing project: providing services to taxonomists for standard genome sequencing and annotation.</title>
        <authorList>
            <consortium name="The Broad Institute Genomics Platform"/>
            <consortium name="The Broad Institute Genome Sequencing Center for Infectious Disease"/>
            <person name="Wu L."/>
            <person name="Ma J."/>
        </authorList>
    </citation>
    <scope>NUCLEOTIDE SEQUENCE [LARGE SCALE GENOMIC DNA]</scope>
    <source>
        <strain evidence="2">CGMCC 1.3240</strain>
    </source>
</reference>
<keyword evidence="1" id="KW-0378">Hydrolase</keyword>
<dbReference type="EC" id="3.5.-.-" evidence="1"/>
<proteinExistence type="predicted"/>
<dbReference type="SUPFAM" id="SSF102198">
    <property type="entry name" value="Putative cyclase"/>
    <property type="match status" value="1"/>
</dbReference>
<dbReference type="Gene3D" id="3.50.30.50">
    <property type="entry name" value="Putative cyclase"/>
    <property type="match status" value="1"/>
</dbReference>
<evidence type="ECO:0000313" key="1">
    <source>
        <dbReference type="EMBL" id="MFC5647717.1"/>
    </source>
</evidence>
<dbReference type="InterPro" id="IPR007325">
    <property type="entry name" value="KFase/CYL"/>
</dbReference>
<gene>
    <name evidence="1" type="ORF">ACFPYJ_01035</name>
</gene>
<protein>
    <submittedName>
        <fullName evidence="1">Cyclase family protein</fullName>
        <ecNumber evidence="1">3.5.-.-</ecNumber>
    </submittedName>
</protein>
<dbReference type="GO" id="GO:0016787">
    <property type="term" value="F:hydrolase activity"/>
    <property type="evidence" value="ECO:0007669"/>
    <property type="project" value="UniProtKB-KW"/>
</dbReference>
<accession>A0ABW0VRY4</accession>
<dbReference type="Proteomes" id="UP001596047">
    <property type="component" value="Unassembled WGS sequence"/>
</dbReference>
<comment type="caution">
    <text evidence="1">The sequence shown here is derived from an EMBL/GenBank/DDBJ whole genome shotgun (WGS) entry which is preliminary data.</text>
</comment>
<dbReference type="PANTHER" id="PTHR31118:SF12">
    <property type="entry name" value="CYCLASE-LIKE PROTEIN 2"/>
    <property type="match status" value="1"/>
</dbReference>
<dbReference type="RefSeq" id="WP_379186173.1">
    <property type="nucleotide sequence ID" value="NZ_JBHSOW010000006.1"/>
</dbReference>
<sequence length="219" mass="24579">MRITRLLDLSQDIYHNCPMAPNLSPPEIKLDAIGGRDGWTNEIITMPLHTGTHMDAPAHIGGLDLTLDQISIERFQGNMVFIPLTKKPAEPIFVSDLEPYQDRFHPESIVLLYTGWGEKRGWTKEWLFEIPYVSLEAARYLAEQRINGLGIDHYSIGGCGDDNHEIHRVLLGANIWIAEGLQLDAPELRTGDWHVMSLPIKVKDSSGAPCRTIALQYGV</sequence>
<name>A0ABW0VRY4_9BACL</name>
<dbReference type="Pfam" id="PF04199">
    <property type="entry name" value="Cyclase"/>
    <property type="match status" value="1"/>
</dbReference>